<dbReference type="EMBL" id="LTBB01000007">
    <property type="protein sequence ID" value="KYH28855.1"/>
    <property type="molecule type" value="Genomic_DNA"/>
</dbReference>
<dbReference type="InterPro" id="IPR028102">
    <property type="entry name" value="DUF4652"/>
</dbReference>
<dbReference type="STRING" id="1121305.CLCOL_15870"/>
<comment type="caution">
    <text evidence="2">The sequence shown here is derived from an EMBL/GenBank/DDBJ whole genome shotgun (WGS) entry which is preliminary data.</text>
</comment>
<feature type="transmembrane region" description="Helical" evidence="1">
    <location>
        <begin position="91"/>
        <end position="111"/>
    </location>
</feature>
<evidence type="ECO:0000313" key="3">
    <source>
        <dbReference type="Proteomes" id="UP000075374"/>
    </source>
</evidence>
<dbReference type="AlphaFoldDB" id="A0A151AMI1"/>
<reference evidence="2 3" key="1">
    <citation type="submission" date="2016-02" db="EMBL/GenBank/DDBJ databases">
        <title>Genome sequence of Clostridium colicanis DSM 13634.</title>
        <authorList>
            <person name="Poehlein A."/>
            <person name="Daniel R."/>
        </authorList>
    </citation>
    <scope>NUCLEOTIDE SEQUENCE [LARGE SCALE GENOMIC DNA]</scope>
    <source>
        <strain evidence="2 3">DSM 13634</strain>
    </source>
</reference>
<name>A0A151AMI1_9CLOT</name>
<dbReference type="RefSeq" id="WP_061858436.1">
    <property type="nucleotide sequence ID" value="NZ_LTBB01000007.1"/>
</dbReference>
<evidence type="ECO:0008006" key="4">
    <source>
        <dbReference type="Google" id="ProtNLM"/>
    </source>
</evidence>
<keyword evidence="3" id="KW-1185">Reference proteome</keyword>
<keyword evidence="1" id="KW-0472">Membrane</keyword>
<sequence length="434" mass="49906">MNCRMFREKLNSFISGDVPEELTKEMQIHMLSCELCRRLYEEELFIEKAFEEALNFDDIVFESQKDKIMSKIDKSKYASNGHKDYRPYRNMIKIGAPIAAAIAFIVLINPISRFNIIENNQISKGTQENKLGVQENMKLKQNEKNINADLSNKVNEKFSIKSSPENMGGDSLKKDLPKKIAKSNSVSKQEKVVGRDDKTEGSLNIELNGNINDEYKSSSNSTVNGTVKEGEALDKAEGADGGINTLLPEDNKIAVEEIEEDQKKIKLLFARVGVPVRIPIIFNKKPADVSLQYKLLDSWNESPDKSFGFYLPKEGEYPEERLYIRDVYNKSNWYLELNFAYRKAKPKYIKWDSENSLFIVFEEKENEVNYGEELYMVNAKTGEALMIYKVLNDNKGIVDVVRESDDIKIKIDTNKYDKDNKIYEESIIYNAPNF</sequence>
<evidence type="ECO:0000256" key="1">
    <source>
        <dbReference type="SAM" id="Phobius"/>
    </source>
</evidence>
<dbReference type="Gene3D" id="2.40.128.660">
    <property type="entry name" value="Uncharacterised protein PF15525, DUF4652"/>
    <property type="match status" value="1"/>
</dbReference>
<accession>A0A151AMI1</accession>
<proteinExistence type="predicted"/>
<dbReference type="Pfam" id="PF15525">
    <property type="entry name" value="DUF4652"/>
    <property type="match status" value="1"/>
</dbReference>
<gene>
    <name evidence="2" type="ORF">CLCOL_15870</name>
</gene>
<keyword evidence="1" id="KW-0812">Transmembrane</keyword>
<evidence type="ECO:0000313" key="2">
    <source>
        <dbReference type="EMBL" id="KYH28855.1"/>
    </source>
</evidence>
<protein>
    <recommendedName>
        <fullName evidence="4">Anti-sigma-W factor RsiW</fullName>
    </recommendedName>
</protein>
<organism evidence="2 3">
    <name type="scientific">Clostridium colicanis DSM 13634</name>
    <dbReference type="NCBI Taxonomy" id="1121305"/>
    <lineage>
        <taxon>Bacteria</taxon>
        <taxon>Bacillati</taxon>
        <taxon>Bacillota</taxon>
        <taxon>Clostridia</taxon>
        <taxon>Eubacteriales</taxon>
        <taxon>Clostridiaceae</taxon>
        <taxon>Clostridium</taxon>
    </lineage>
</organism>
<keyword evidence="1" id="KW-1133">Transmembrane helix</keyword>
<dbReference type="Proteomes" id="UP000075374">
    <property type="component" value="Unassembled WGS sequence"/>
</dbReference>
<dbReference type="PATRIC" id="fig|1121305.3.peg.1591"/>